<name>A0A813KBJ0_POLGL</name>
<accession>A0A813KBJ0</accession>
<sequence length="2272" mass="239456">MALGDRWMACEAIFREPNRIQRIYRASAEPSNAVVGADNDVTLSFALVTEVPTGGALVVIAPYGAFMFSEPCQVTEPLGKATASGLALPETAGAVCQSSISKPNVAAVVLQRGSLSANIYSFTLLGLRNMRTVDAGDVGSQWLAYTVAAGATAVADANSTGITYLDSPIGFTAFSVLDAMSDAFIDTELLNPIATRFTKRRSAQNEVVICFQQLVATPAGQTLTVQVPQGFKMPWRGSDNCLVPDVAIGVPPVELADPFGLGEFPDAAKFTTLPAGTQVSCSVSPDGGSVYLTLSTGLAEISRYYVFRMVVQNADRSPQQNAWRLQIGQQASRLIEGFEMQAFKQLQLVAAVTGAAQLVGEAPPNLVQVTFQPSMPVPAGGSLQLIPPQGFQLVKTVPRTSRGVLVKAKARCVGKNMFLGVDYSFEQCEAACTQRSGCELFRVGIGDRSGECFEELGEEEGAELCQEFVPDASFSVYRVTPTGNCYRFQLVEQGAGQRGDVDCSLVDVASASDLESGATSGFLTVATFRLSVSSAPLEVDKLYTATIAVVNPSRAPEQNLWGFQSYSTAVASAKALLDDGAADGFELVPGLARLELLALPEKSNYKAEELVSMYFQWSPSVEVQANSDVLQVQLPSWLGLPQDVCSTLVPEPPTALYAFGNCQLLGSNQSLSGQATGVVGLRFTVSAPVSYLGQRSLLDFQFTAKNPSGSSETAKLSLASLSHLRPLVSAVFGETFLMPVASSAAQAHTVQLPLPSLSLRQISPQFSVTGYYPATFEVNFTVQSAGADQVWVDTSGGGNPMDFSAVQCTMTQSSSGAATGADLFGQISCQPGGPVTMEHSGAELLQPSQLRVDSHEPLMPGRRYTLKLEGVRTAALPGPVAVTVATSAAGNSADSKDFAQAVLVERTSLAQGLWLAGQLELQPLGAGSFAALSAAAEFGTTTFAAADHLHFLTITFMLQVPLGPGGGRLVVYPSDRVQATGDGVQLGLAAVGVAFSAQMSDLSTALGTDDVFLGAADLGLPQPVYKQRLDVLLASPAAVLPAGRLLSLRLSIHATSDVSPSSDGWLLLTASRADWSSALDVVSNSNQKEWPGGQLQVVPAFDPRGTLVRISSLESSAEVVVTLFLAPVGVVEAGSTLRVSAPKRFIWFADCVTATSPVALVLPGQCWPDASEPHTVLLPLNLVMKFGAAYELLMRAMTPAALEPPNNWEVAVIRLPTVGANATATAAAASGAGVSDPRDLHQLQTPDLVVRLTGFELAGLEAQLEPLLTPAESQGFQLLLSFRVLQAAAPADELLFSFLPLQLRIIAPYPLVVECPATQFPGVAFNGTLGAPEGVVNYSPDASSPDSNSSLWQLLAFHQRLAGLQSCISGGWRGVEQDKSAVKVSSLTFDLGSPVLPGNSSVDSSKGEVGLGGEFLAVPIVVRIAVPPEGSAEASAGDFRLLTSPERFWNVELVSSQTGDTLAASAVVRTTPLSLLQPNATEATPKAVSDCVAGDFCAELRGLWTTEFPPASNLQLDRGRGIFVQLDLALPRAMTPSRRLPKDRLVDAFGSAGTPFPAESILGSYLQLTAPAPFQWSPSCAVSNSSNGDPASSWLAVCFGDSAYIYVDGIAGSTLSSAPVRASVTVFGASLTDATGNGKAFRLPLSRTWVVSLFDGGSLVAQRLVEAETADSLARLHTVEPPAAEAEPVQSSSANGSNETVPEIFGPLGLAVNESGPVSLGVDSVEICQGTRLQDFLCPDGMFAYGLRAARLGGSDSWLDNLQLLCKEELDVGSNHTEWLVRRSSTGLAGDSQLLSRANEEAEGAQVDSIICEERSSSFMVGGRLQLWRRRRLMGLSAACTPRDQAERGIPWDKEGGAELRPATHRSQEDSGTNCTGLDPIANSDLWASCQGIADLRPCPTDTSSCCCNVGFLWSPPSKSCEVCAQSAATESPMRLCPPGMAVAGFQAAVIRQGGKAVAGAREVAAATVCAIQLVCRLLTVRHFAGNTRSSLQLVYAGVDQMEKEAGDGLPSFTGAQDIPWWQFAAAGAVLVLLLGGLWYCCCRRGSHVTFGDEGDVGRRILRPVGGLLWRRLFGPIYQRLIEPVVNRLAKTRLCKALGSVLRRIGGVIRRVVLCLCPCIRLCRRGAAKDLLKRDKSVSLGNFALGKAAELRKNIADGKLRSQLSGMLSARSKSSASVGGSDTEPQGRFAFLRGLSGRLLKRQPSSGAPSEEELPALEETQVDPDEEETPASEPSALEEEGEEEAEVSEAEASSSASSEEEEARGSESGSGS</sequence>
<dbReference type="EMBL" id="CAJNNW010028844">
    <property type="protein sequence ID" value="CAE8697945.1"/>
    <property type="molecule type" value="Genomic_DNA"/>
</dbReference>
<protein>
    <submittedName>
        <fullName evidence="3">Uncharacterized protein</fullName>
    </submittedName>
</protein>
<dbReference type="Proteomes" id="UP000626109">
    <property type="component" value="Unassembled WGS sequence"/>
</dbReference>
<evidence type="ECO:0000313" key="3">
    <source>
        <dbReference type="EMBL" id="CAE8697945.1"/>
    </source>
</evidence>
<feature type="transmembrane region" description="Helical" evidence="2">
    <location>
        <begin position="2021"/>
        <end position="2041"/>
    </location>
</feature>
<evidence type="ECO:0000256" key="1">
    <source>
        <dbReference type="SAM" id="MobiDB-lite"/>
    </source>
</evidence>
<organism evidence="3 4">
    <name type="scientific">Polarella glacialis</name>
    <name type="common">Dinoflagellate</name>
    <dbReference type="NCBI Taxonomy" id="89957"/>
    <lineage>
        <taxon>Eukaryota</taxon>
        <taxon>Sar</taxon>
        <taxon>Alveolata</taxon>
        <taxon>Dinophyceae</taxon>
        <taxon>Suessiales</taxon>
        <taxon>Suessiaceae</taxon>
        <taxon>Polarella</taxon>
    </lineage>
</organism>
<comment type="caution">
    <text evidence="3">The sequence shown here is derived from an EMBL/GenBank/DDBJ whole genome shotgun (WGS) entry which is preliminary data.</text>
</comment>
<reference evidence="3" key="1">
    <citation type="submission" date="2021-02" db="EMBL/GenBank/DDBJ databases">
        <authorList>
            <person name="Dougan E. K."/>
            <person name="Rhodes N."/>
            <person name="Thang M."/>
            <person name="Chan C."/>
        </authorList>
    </citation>
    <scope>NUCLEOTIDE SEQUENCE</scope>
</reference>
<keyword evidence="2" id="KW-0472">Membrane</keyword>
<keyword evidence="2" id="KW-0812">Transmembrane</keyword>
<evidence type="ECO:0000313" key="4">
    <source>
        <dbReference type="Proteomes" id="UP000626109"/>
    </source>
</evidence>
<feature type="region of interest" description="Disordered" evidence="1">
    <location>
        <begin position="2200"/>
        <end position="2272"/>
    </location>
</feature>
<keyword evidence="2" id="KW-1133">Transmembrane helix</keyword>
<evidence type="ECO:0000256" key="2">
    <source>
        <dbReference type="SAM" id="Phobius"/>
    </source>
</evidence>
<feature type="compositionally biased region" description="Acidic residues" evidence="1">
    <location>
        <begin position="2210"/>
        <end position="2249"/>
    </location>
</feature>
<gene>
    <name evidence="3" type="ORF">PGLA2088_LOCUS30494</name>
</gene>
<proteinExistence type="predicted"/>